<gene>
    <name evidence="3" type="ORF">NCTC13156_01163</name>
</gene>
<dbReference type="SUPFAM" id="SSF53335">
    <property type="entry name" value="S-adenosyl-L-methionine-dependent methyltransferases"/>
    <property type="match status" value="1"/>
</dbReference>
<dbReference type="EMBL" id="UGJF01000001">
    <property type="protein sequence ID" value="STQ88326.1"/>
    <property type="molecule type" value="Genomic_DNA"/>
</dbReference>
<evidence type="ECO:0000313" key="3">
    <source>
        <dbReference type="EMBL" id="STQ88326.1"/>
    </source>
</evidence>
<dbReference type="Pfam" id="PF13489">
    <property type="entry name" value="Methyltransf_23"/>
    <property type="match status" value="1"/>
</dbReference>
<keyword evidence="3" id="KW-0489">Methyltransferase</keyword>
<evidence type="ECO:0000259" key="1">
    <source>
        <dbReference type="Pfam" id="PF08421"/>
    </source>
</evidence>
<dbReference type="PANTHER" id="PTHR43861">
    <property type="entry name" value="TRANS-ACONITATE 2-METHYLTRANSFERASE-RELATED"/>
    <property type="match status" value="1"/>
</dbReference>
<protein>
    <submittedName>
        <fullName evidence="3">SAM-dependent methyltransferase</fullName>
    </submittedName>
</protein>
<dbReference type="RefSeq" id="WP_115057020.1">
    <property type="nucleotide sequence ID" value="NZ_UGJF01000001.1"/>
</dbReference>
<dbReference type="InterPro" id="IPR038576">
    <property type="entry name" value="Methyltransf_Zn-bd_dom_put_sf"/>
</dbReference>
<dbReference type="InterPro" id="IPR013691">
    <property type="entry name" value="MeTrfase_14"/>
</dbReference>
<reference evidence="3 4" key="1">
    <citation type="submission" date="2018-06" db="EMBL/GenBank/DDBJ databases">
        <authorList>
            <consortium name="Pathogen Informatics"/>
            <person name="Doyle S."/>
        </authorList>
    </citation>
    <scope>NUCLEOTIDE SEQUENCE [LARGE SCALE GENOMIC DNA]</scope>
    <source>
        <strain evidence="3 4">NCTC13156</strain>
    </source>
</reference>
<dbReference type="Gene3D" id="3.40.50.720">
    <property type="entry name" value="NAD(P)-binding Rossmann-like Domain"/>
    <property type="match status" value="1"/>
</dbReference>
<sequence>MKDKIYKVNQCRLCGSNDLKKVITLSKNPVGDRFWRDRKKALKCELHDVEVMMCSACGQMQLSEVVEPKEIYEQDYLYTTGTSVGLIEHFRESAKALIDRFGIAKDSLVVEIGSNEGAMLEAFKDEGMRVLGIDPAGIAVEIAKKRGVETICGFFSRNLAKEIRLQKGKANIVIANNVIANNVIANNVIANIPLLTDVVKGIGELLDDGGVFVFETSYAQSVLKRHLIDTIYHEHISYLSAKPLGRFFDNCGLELFDAEEIWTKGGSLRGYVSKPLCFTKTQRLGEIVKKEESFIFASHIVANSTSLEVLFDEIKKMLGNNEEFIFESFYAKAVLEKNLLDMVFLEHINYLYLSPLCEFLGKRDLNIYDAKLIDSKGGSIQIKITRDMAKPKSEELLSLMKKEEEFFRKDDIFVNFTKGLEDFRNKVRTFALEIKQRQGSVVVYGASVGGVMMVYHLGLSDVIDCFLDDNVAKIGKYASNLGVIVRDSRILEEDLEIKEVISVAWRFMDSITQKHQDFLNRGGVFYSLELPQLEIKEYRNGAN</sequence>
<evidence type="ECO:0000313" key="4">
    <source>
        <dbReference type="Proteomes" id="UP000255269"/>
    </source>
</evidence>
<evidence type="ECO:0000259" key="2">
    <source>
        <dbReference type="Pfam" id="PF08484"/>
    </source>
</evidence>
<dbReference type="PANTHER" id="PTHR43861:SF5">
    <property type="entry name" value="BLL5978 PROTEIN"/>
    <property type="match status" value="1"/>
</dbReference>
<dbReference type="InterPro" id="IPR013630">
    <property type="entry name" value="Methyltransf_Zn-bd_dom_put"/>
</dbReference>
<organism evidence="3 4">
    <name type="scientific">Helicobacter pullorum</name>
    <dbReference type="NCBI Taxonomy" id="35818"/>
    <lineage>
        <taxon>Bacteria</taxon>
        <taxon>Pseudomonadati</taxon>
        <taxon>Campylobacterota</taxon>
        <taxon>Epsilonproteobacteria</taxon>
        <taxon>Campylobacterales</taxon>
        <taxon>Helicobacteraceae</taxon>
        <taxon>Helicobacter</taxon>
    </lineage>
</organism>
<dbReference type="Gene3D" id="6.20.50.110">
    <property type="entry name" value="Methyltransferase, zinc-binding domain"/>
    <property type="match status" value="1"/>
</dbReference>
<accession>A0A377PZL9</accession>
<dbReference type="Proteomes" id="UP000255269">
    <property type="component" value="Unassembled WGS sequence"/>
</dbReference>
<dbReference type="Pfam" id="PF08484">
    <property type="entry name" value="Methyltransf_14"/>
    <property type="match status" value="1"/>
</dbReference>
<keyword evidence="3" id="KW-0808">Transferase</keyword>
<proteinExistence type="predicted"/>
<dbReference type="AlphaFoldDB" id="A0A377PZL9"/>
<dbReference type="Pfam" id="PF08421">
    <property type="entry name" value="Methyltransf_13"/>
    <property type="match status" value="1"/>
</dbReference>
<name>A0A377PZL9_9HELI</name>
<dbReference type="InterPro" id="IPR029063">
    <property type="entry name" value="SAM-dependent_MTases_sf"/>
</dbReference>
<dbReference type="Gene3D" id="3.40.50.150">
    <property type="entry name" value="Vaccinia Virus protein VP39"/>
    <property type="match status" value="1"/>
</dbReference>
<dbReference type="GO" id="GO:0008168">
    <property type="term" value="F:methyltransferase activity"/>
    <property type="evidence" value="ECO:0007669"/>
    <property type="project" value="UniProtKB-KW"/>
</dbReference>
<feature type="domain" description="Methyltransferase putative zinc binding" evidence="1">
    <location>
        <begin position="11"/>
        <end position="72"/>
    </location>
</feature>
<dbReference type="GO" id="GO:0032259">
    <property type="term" value="P:methylation"/>
    <property type="evidence" value="ECO:0007669"/>
    <property type="project" value="UniProtKB-KW"/>
</dbReference>
<feature type="domain" description="C-methyltransferase" evidence="2">
    <location>
        <begin position="375"/>
        <end position="526"/>
    </location>
</feature>